<feature type="signal peptide" evidence="1">
    <location>
        <begin position="1"/>
        <end position="25"/>
    </location>
</feature>
<dbReference type="EMBL" id="JOJR01003230">
    <property type="protein sequence ID" value="RCN27970.1"/>
    <property type="molecule type" value="Genomic_DNA"/>
</dbReference>
<name>A0A368FAP1_ANCCA</name>
<keyword evidence="3" id="KW-1185">Reference proteome</keyword>
<reference evidence="2 3" key="1">
    <citation type="submission" date="2014-10" db="EMBL/GenBank/DDBJ databases">
        <title>Draft genome of the hookworm Ancylostoma caninum.</title>
        <authorList>
            <person name="Mitreva M."/>
        </authorList>
    </citation>
    <scope>NUCLEOTIDE SEQUENCE [LARGE SCALE GENOMIC DNA]</scope>
    <source>
        <strain evidence="2 3">Baltimore</strain>
    </source>
</reference>
<protein>
    <submittedName>
        <fullName evidence="2">Uncharacterized protein</fullName>
    </submittedName>
</protein>
<accession>A0A368FAP1</accession>
<dbReference type="OrthoDB" id="5840102at2759"/>
<proteinExistence type="predicted"/>
<gene>
    <name evidence="2" type="ORF">ANCCAN_26292</name>
</gene>
<dbReference type="Proteomes" id="UP000252519">
    <property type="component" value="Unassembled WGS sequence"/>
</dbReference>
<feature type="chain" id="PRO_5017074489" evidence="1">
    <location>
        <begin position="26"/>
        <end position="158"/>
    </location>
</feature>
<evidence type="ECO:0000313" key="3">
    <source>
        <dbReference type="Proteomes" id="UP000252519"/>
    </source>
</evidence>
<evidence type="ECO:0000313" key="2">
    <source>
        <dbReference type="EMBL" id="RCN27970.1"/>
    </source>
</evidence>
<dbReference type="AlphaFoldDB" id="A0A368FAP1"/>
<keyword evidence="1" id="KW-0732">Signal</keyword>
<evidence type="ECO:0000256" key="1">
    <source>
        <dbReference type="SAM" id="SignalP"/>
    </source>
</evidence>
<sequence>MPVFFSFRMRSSILILAFAAGVSLASYDPVFVDELEDIVTSRQDERELDRLDDDKYMIRSEKKEKLDVILARQSELVQRQRLYIQKLFAVEVERKKLRYQIKMEHRLSRVTDPELVEYWKQVEEIDNDMTISNKGADMKKKELKYKLPPMLRRLVRKL</sequence>
<organism evidence="2 3">
    <name type="scientific">Ancylostoma caninum</name>
    <name type="common">Dog hookworm</name>
    <dbReference type="NCBI Taxonomy" id="29170"/>
    <lineage>
        <taxon>Eukaryota</taxon>
        <taxon>Metazoa</taxon>
        <taxon>Ecdysozoa</taxon>
        <taxon>Nematoda</taxon>
        <taxon>Chromadorea</taxon>
        <taxon>Rhabditida</taxon>
        <taxon>Rhabditina</taxon>
        <taxon>Rhabditomorpha</taxon>
        <taxon>Strongyloidea</taxon>
        <taxon>Ancylostomatidae</taxon>
        <taxon>Ancylostomatinae</taxon>
        <taxon>Ancylostoma</taxon>
    </lineage>
</organism>
<comment type="caution">
    <text evidence="2">The sequence shown here is derived from an EMBL/GenBank/DDBJ whole genome shotgun (WGS) entry which is preliminary data.</text>
</comment>